<evidence type="ECO:0000256" key="13">
    <source>
        <dbReference type="ARBA" id="ARBA00023160"/>
    </source>
</evidence>
<evidence type="ECO:0000313" key="16">
    <source>
        <dbReference type="EMBL" id="PZF73918.1"/>
    </source>
</evidence>
<dbReference type="PANTHER" id="PTHR12863:SF1">
    <property type="entry name" value="FATTY ACID 2-HYDROXYLASE"/>
    <property type="match status" value="1"/>
</dbReference>
<keyword evidence="17" id="KW-1185">Reference proteome</keyword>
<dbReference type="GO" id="GO:0005506">
    <property type="term" value="F:iron ion binding"/>
    <property type="evidence" value="ECO:0007669"/>
    <property type="project" value="InterPro"/>
</dbReference>
<dbReference type="AlphaFoldDB" id="A0A2W2B1N3"/>
<dbReference type="InterPro" id="IPR006694">
    <property type="entry name" value="Fatty_acid_hydroxylase"/>
</dbReference>
<sequence>MPKNFVSNSEESVRMFKSNFLEAFSRVSWYVPLIIYVPVVLFFSYKAFAAGDSIPVFAGFLLLGIFVWSLTEYLLHRFVFHFVPKSKWGLRMHFIFHGVHHDYPNDTKRLVLPASVSVPLAFLFYFIFSFILTQEHLYAFFPGFVIGYLFYDISHYALHHFNFKGNFWKKLKKHHMLHHYSDASKGYGVSSPFWDKIFSSDFIKKTNEQ</sequence>
<comment type="subcellular location">
    <subcellularLocation>
        <location evidence="2">Endoplasmic reticulum membrane</location>
        <topology evidence="2">Multi-pass membrane protein</topology>
    </subcellularLocation>
</comment>
<keyword evidence="9 14" id="KW-1133">Transmembrane helix</keyword>
<dbReference type="GO" id="GO:0006633">
    <property type="term" value="P:fatty acid biosynthetic process"/>
    <property type="evidence" value="ECO:0007669"/>
    <property type="project" value="UniProtKB-KW"/>
</dbReference>
<dbReference type="RefSeq" id="WP_110998015.1">
    <property type="nucleotide sequence ID" value="NZ_QKTW01000009.1"/>
</dbReference>
<feature type="transmembrane region" description="Helical" evidence="14">
    <location>
        <begin position="54"/>
        <end position="75"/>
    </location>
</feature>
<feature type="transmembrane region" description="Helical" evidence="14">
    <location>
        <begin position="137"/>
        <end position="158"/>
    </location>
</feature>
<keyword evidence="12 14" id="KW-0472">Membrane</keyword>
<comment type="caution">
    <text evidence="16">The sequence shown here is derived from an EMBL/GenBank/DDBJ whole genome shotgun (WGS) entry which is preliminary data.</text>
</comment>
<dbReference type="GO" id="GO:0016020">
    <property type="term" value="C:membrane"/>
    <property type="evidence" value="ECO:0007669"/>
    <property type="project" value="InterPro"/>
</dbReference>
<comment type="cofactor">
    <cofactor evidence="1">
        <name>Zn(2+)</name>
        <dbReference type="ChEBI" id="CHEBI:29105"/>
    </cofactor>
</comment>
<keyword evidence="11" id="KW-0443">Lipid metabolism</keyword>
<dbReference type="InterPro" id="IPR014430">
    <property type="entry name" value="Scs7"/>
</dbReference>
<feature type="transmembrane region" description="Helical" evidence="14">
    <location>
        <begin position="110"/>
        <end position="131"/>
    </location>
</feature>
<proteinExistence type="predicted"/>
<evidence type="ECO:0000256" key="12">
    <source>
        <dbReference type="ARBA" id="ARBA00023136"/>
    </source>
</evidence>
<evidence type="ECO:0000256" key="4">
    <source>
        <dbReference type="ARBA" id="ARBA00022692"/>
    </source>
</evidence>
<evidence type="ECO:0000256" key="11">
    <source>
        <dbReference type="ARBA" id="ARBA00023098"/>
    </source>
</evidence>
<evidence type="ECO:0000256" key="14">
    <source>
        <dbReference type="SAM" id="Phobius"/>
    </source>
</evidence>
<dbReference type="OrthoDB" id="9784228at2"/>
<keyword evidence="4 14" id="KW-0812">Transmembrane</keyword>
<evidence type="ECO:0000256" key="5">
    <source>
        <dbReference type="ARBA" id="ARBA00022723"/>
    </source>
</evidence>
<keyword evidence="7" id="KW-0276">Fatty acid metabolism</keyword>
<protein>
    <submittedName>
        <fullName evidence="16">Fatty acid hydroxylase</fullName>
    </submittedName>
</protein>
<evidence type="ECO:0000256" key="10">
    <source>
        <dbReference type="ARBA" id="ARBA00023002"/>
    </source>
</evidence>
<dbReference type="Pfam" id="PF04116">
    <property type="entry name" value="FA_hydroxylase"/>
    <property type="match status" value="1"/>
</dbReference>
<evidence type="ECO:0000256" key="6">
    <source>
        <dbReference type="ARBA" id="ARBA00022824"/>
    </source>
</evidence>
<gene>
    <name evidence="16" type="ORF">DN068_06140</name>
</gene>
<reference evidence="16 17" key="1">
    <citation type="submission" date="2018-06" db="EMBL/GenBank/DDBJ databases">
        <title>Mucibacter soli gen. nov., sp. nov., a new member of the family Chitinophagaceae producing mucin.</title>
        <authorList>
            <person name="Kim M.-K."/>
            <person name="Park S."/>
            <person name="Kim T.-S."/>
            <person name="Joung Y."/>
            <person name="Han J.-H."/>
            <person name="Kim S.B."/>
        </authorList>
    </citation>
    <scope>NUCLEOTIDE SEQUENCE [LARGE SCALE GENOMIC DNA]</scope>
    <source>
        <strain evidence="16 17">R1-15</strain>
    </source>
</reference>
<evidence type="ECO:0000259" key="15">
    <source>
        <dbReference type="Pfam" id="PF04116"/>
    </source>
</evidence>
<evidence type="ECO:0000256" key="7">
    <source>
        <dbReference type="ARBA" id="ARBA00022832"/>
    </source>
</evidence>
<keyword evidence="3" id="KW-0444">Lipid biosynthesis</keyword>
<feature type="transmembrane region" description="Helical" evidence="14">
    <location>
        <begin position="27"/>
        <end position="48"/>
    </location>
</feature>
<evidence type="ECO:0000256" key="9">
    <source>
        <dbReference type="ARBA" id="ARBA00022989"/>
    </source>
</evidence>
<keyword evidence="13" id="KW-0275">Fatty acid biosynthesis</keyword>
<dbReference type="Proteomes" id="UP000248745">
    <property type="component" value="Unassembled WGS sequence"/>
</dbReference>
<evidence type="ECO:0000256" key="3">
    <source>
        <dbReference type="ARBA" id="ARBA00022516"/>
    </source>
</evidence>
<dbReference type="GO" id="GO:0080132">
    <property type="term" value="F:fatty acid 2-hydroxylase activity"/>
    <property type="evidence" value="ECO:0007669"/>
    <property type="project" value="InterPro"/>
</dbReference>
<feature type="domain" description="Fatty acid hydroxylase" evidence="15">
    <location>
        <begin position="62"/>
        <end position="199"/>
    </location>
</feature>
<name>A0A2W2B1N3_9BACT</name>
<keyword evidence="10" id="KW-0560">Oxidoreductase</keyword>
<evidence type="ECO:0000256" key="8">
    <source>
        <dbReference type="ARBA" id="ARBA00022833"/>
    </source>
</evidence>
<keyword evidence="6" id="KW-0256">Endoplasmic reticulum</keyword>
<evidence type="ECO:0000256" key="1">
    <source>
        <dbReference type="ARBA" id="ARBA00001947"/>
    </source>
</evidence>
<keyword evidence="5" id="KW-0479">Metal-binding</keyword>
<evidence type="ECO:0000313" key="17">
    <source>
        <dbReference type="Proteomes" id="UP000248745"/>
    </source>
</evidence>
<organism evidence="16 17">
    <name type="scientific">Taibaiella soli</name>
    <dbReference type="NCBI Taxonomy" id="1649169"/>
    <lineage>
        <taxon>Bacteria</taxon>
        <taxon>Pseudomonadati</taxon>
        <taxon>Bacteroidota</taxon>
        <taxon>Chitinophagia</taxon>
        <taxon>Chitinophagales</taxon>
        <taxon>Chitinophagaceae</taxon>
        <taxon>Taibaiella</taxon>
    </lineage>
</organism>
<dbReference type="PANTHER" id="PTHR12863">
    <property type="entry name" value="FATTY ACID HYDROXYLASE"/>
    <property type="match status" value="1"/>
</dbReference>
<accession>A0A2W2B1N3</accession>
<evidence type="ECO:0000256" key="2">
    <source>
        <dbReference type="ARBA" id="ARBA00004477"/>
    </source>
</evidence>
<dbReference type="EMBL" id="QKTW01000009">
    <property type="protein sequence ID" value="PZF73918.1"/>
    <property type="molecule type" value="Genomic_DNA"/>
</dbReference>
<keyword evidence="8" id="KW-0862">Zinc</keyword>